<name>A0A6L4WZY5_9BIFI</name>
<feature type="transmembrane region" description="Helical" evidence="1">
    <location>
        <begin position="294"/>
        <end position="318"/>
    </location>
</feature>
<dbReference type="Proteomes" id="UP000482084">
    <property type="component" value="Unassembled WGS sequence"/>
</dbReference>
<feature type="transmembrane region" description="Helical" evidence="1">
    <location>
        <begin position="155"/>
        <end position="176"/>
    </location>
</feature>
<dbReference type="Proteomes" id="UP000469943">
    <property type="component" value="Unassembled WGS sequence"/>
</dbReference>
<dbReference type="RefSeq" id="WP_152358516.1">
    <property type="nucleotide sequence ID" value="NZ_WBSM01000007.1"/>
</dbReference>
<keyword evidence="1" id="KW-1133">Transmembrane helix</keyword>
<evidence type="ECO:0000256" key="1">
    <source>
        <dbReference type="SAM" id="Phobius"/>
    </source>
</evidence>
<feature type="transmembrane region" description="Helical" evidence="1">
    <location>
        <begin position="588"/>
        <end position="607"/>
    </location>
</feature>
<reference evidence="3 4" key="1">
    <citation type="submission" date="2019-10" db="EMBL/GenBank/DDBJ databases">
        <title>Bifidobacterium from non-human primates.</title>
        <authorList>
            <person name="Modesto M."/>
        </authorList>
    </citation>
    <scope>NUCLEOTIDE SEQUENCE [LARGE SCALE GENOMIC DNA]</scope>
    <source>
        <strain evidence="3 4">TREM</strain>
    </source>
</reference>
<gene>
    <name evidence="2" type="ORF">DSM100688_1372</name>
    <name evidence="3" type="ORF">GFD24_10400</name>
</gene>
<organism evidence="2 5">
    <name type="scientific">Bifidobacterium ramosum</name>
    <dbReference type="NCBI Taxonomy" id="1798158"/>
    <lineage>
        <taxon>Bacteria</taxon>
        <taxon>Bacillati</taxon>
        <taxon>Actinomycetota</taxon>
        <taxon>Actinomycetes</taxon>
        <taxon>Bifidobacteriales</taxon>
        <taxon>Bifidobacteriaceae</taxon>
        <taxon>Bifidobacterium</taxon>
    </lineage>
</organism>
<feature type="transmembrane region" description="Helical" evidence="1">
    <location>
        <begin position="330"/>
        <end position="350"/>
    </location>
</feature>
<protein>
    <recommendedName>
        <fullName evidence="6">Glycosyltransferase</fullName>
    </recommendedName>
</protein>
<comment type="caution">
    <text evidence="2">The sequence shown here is derived from an EMBL/GenBank/DDBJ whole genome shotgun (WGS) entry which is preliminary data.</text>
</comment>
<feature type="transmembrane region" description="Helical" evidence="1">
    <location>
        <begin position="462"/>
        <end position="484"/>
    </location>
</feature>
<feature type="transmembrane region" description="Helical" evidence="1">
    <location>
        <begin position="356"/>
        <end position="379"/>
    </location>
</feature>
<reference evidence="2 5" key="2">
    <citation type="submission" date="2019-10" db="EMBL/GenBank/DDBJ databases">
        <title>Characterization of the phylogenetic diversity of two novel species belonging to the genus Bifidobacterium: Bifidobacterium cebidarum sp. nov. and Bifidobacterium leontopitheci sp. nov.</title>
        <authorList>
            <person name="Lugli G.A."/>
            <person name="Duranti S."/>
            <person name="Milani C."/>
            <person name="Turroni F."/>
            <person name="Ventura M."/>
        </authorList>
    </citation>
    <scope>NUCLEOTIDE SEQUENCE [LARGE SCALE GENOMIC DNA]</scope>
    <source>
        <strain evidence="2 5">DSM 100688</strain>
    </source>
</reference>
<accession>A0A6L4WZY5</accession>
<feature type="transmembrane region" description="Helical" evidence="1">
    <location>
        <begin position="386"/>
        <end position="403"/>
    </location>
</feature>
<feature type="transmembrane region" description="Helical" evidence="1">
    <location>
        <begin position="504"/>
        <end position="523"/>
    </location>
</feature>
<dbReference type="EMBL" id="WHZX01000011">
    <property type="protein sequence ID" value="NEG72604.1"/>
    <property type="molecule type" value="Genomic_DNA"/>
</dbReference>
<feature type="transmembrane region" description="Helical" evidence="1">
    <location>
        <begin position="696"/>
        <end position="717"/>
    </location>
</feature>
<feature type="transmembrane region" description="Helical" evidence="1">
    <location>
        <begin position="649"/>
        <end position="665"/>
    </location>
</feature>
<evidence type="ECO:0000313" key="5">
    <source>
        <dbReference type="Proteomes" id="UP000482084"/>
    </source>
</evidence>
<dbReference type="OrthoDB" id="2062742at2"/>
<evidence type="ECO:0008006" key="6">
    <source>
        <dbReference type="Google" id="ProtNLM"/>
    </source>
</evidence>
<evidence type="ECO:0000313" key="2">
    <source>
        <dbReference type="EMBL" id="KAB8287586.1"/>
    </source>
</evidence>
<dbReference type="EMBL" id="WBSM01000007">
    <property type="protein sequence ID" value="KAB8287586.1"/>
    <property type="molecule type" value="Genomic_DNA"/>
</dbReference>
<feature type="transmembrane region" description="Helical" evidence="1">
    <location>
        <begin position="197"/>
        <end position="218"/>
    </location>
</feature>
<evidence type="ECO:0000313" key="4">
    <source>
        <dbReference type="Proteomes" id="UP000469943"/>
    </source>
</evidence>
<keyword evidence="1" id="KW-0472">Membrane</keyword>
<evidence type="ECO:0000313" key="3">
    <source>
        <dbReference type="EMBL" id="NEG72604.1"/>
    </source>
</evidence>
<sequence length="743" mass="81779">MLVACVAMLLIALLECAVFNLPFWTTLSASADSSAAENTLGPGLERTDDGLLRVTDPTRAWLEVKADGSSPYARVDTVDVSHGAWLTQQDRLTWTFHLRVDANGRAGRVQQTAYASRRSAYIRTDGASGMLRIWVQERQGALLPIRAVRANVHVAFAWSWPRVAALACVAALMLLCRPGSRLWRTRLDPADPLQRRWLALTLAPFAALSLGVVVWQAAVAGPLVFHNTNGYTYDYDQYAHVADALLHGHAWLDLPVPHELAQAANPHAIATRERLMADGVSPIYWDYAFFDGHWYSYFGVVPAVLLFLPYQAVTSLWVDGGLRLPSAAADVLFMFGFLAFACLLTVRLVHRLSPRASLGSATMACAMLLLGSNACYLWFRTNFYSVPIAASMMFTCLGLWLWMGAIRPSRAVAAVESDDGDVAAADDPTIAADWSGAAPLSLPHLAGGAACIAANFGCRPPFVLSALLAFPLFWPQITGLASAVMRDRSRLRFPALLRTLRAPLAIIVPALIVVVPLMAYNAARFGSILDFGSAYQMTVTDMTNFRLPAADIPYMIIYYLFLPLRFSHAFPFLSIQPTPLPEWGFTEAMVGGLFTLCPLLLLALLLPRIRRRLPQPYRATALFALALGLAIVVVDVVEGGLGWRYMADFGWLICLAAMPVLMRLLEGPRVFDPLDPEELEEAEYPRTSLWRRAIRLLVLLVMLYALAVTVASCFVPGRDDSLDHNAPAVFYEVRSWFTMLGLS</sequence>
<proteinExistence type="predicted"/>
<dbReference type="AlphaFoldDB" id="A0A6L4WZY5"/>
<keyword evidence="5" id="KW-1185">Reference proteome</keyword>
<feature type="transmembrane region" description="Helical" evidence="1">
    <location>
        <begin position="619"/>
        <end position="637"/>
    </location>
</feature>
<keyword evidence="1" id="KW-0812">Transmembrane</keyword>